<reference evidence="7 8" key="1">
    <citation type="journal article" date="2010" name="J. Bacteriol.">
        <title>Genome sequence of the milbemycin-producing bacterium Streptomyces bingchenggensis.</title>
        <authorList>
            <person name="Wang X.J."/>
            <person name="Yan Y.J."/>
            <person name="Zhang B."/>
            <person name="An J."/>
            <person name="Wang J.J."/>
            <person name="Tian J."/>
            <person name="Jiang L."/>
            <person name="Chen Y.H."/>
            <person name="Huang S.X."/>
            <person name="Yin M."/>
            <person name="Zhang J."/>
            <person name="Gao A.L."/>
            <person name="Liu C.X."/>
            <person name="Zhu Z.X."/>
            <person name="Xiang W.S."/>
        </authorList>
    </citation>
    <scope>NUCLEOTIDE SEQUENCE [LARGE SCALE GENOMIC DNA]</scope>
    <source>
        <strain evidence="7 8">BCW-1</strain>
    </source>
</reference>
<keyword evidence="2" id="KW-0805">Transcription regulation</keyword>
<dbReference type="SUPFAM" id="SSF88946">
    <property type="entry name" value="Sigma2 domain of RNA polymerase sigma factors"/>
    <property type="match status" value="1"/>
</dbReference>
<dbReference type="InterPro" id="IPR039425">
    <property type="entry name" value="RNA_pol_sigma-70-like"/>
</dbReference>
<evidence type="ECO:0000313" key="7">
    <source>
        <dbReference type="EMBL" id="ADI07813.1"/>
    </source>
</evidence>
<dbReference type="eggNOG" id="COG1595">
    <property type="taxonomic scope" value="Bacteria"/>
</dbReference>
<dbReference type="InterPro" id="IPR013324">
    <property type="entry name" value="RNA_pol_sigma_r3/r4-like"/>
</dbReference>
<dbReference type="Pfam" id="PF08281">
    <property type="entry name" value="Sigma70_r4_2"/>
    <property type="match status" value="1"/>
</dbReference>
<evidence type="ECO:0000259" key="6">
    <source>
        <dbReference type="Pfam" id="PF08281"/>
    </source>
</evidence>
<dbReference type="InterPro" id="IPR013325">
    <property type="entry name" value="RNA_pol_sigma_r2"/>
</dbReference>
<dbReference type="Pfam" id="PF04542">
    <property type="entry name" value="Sigma70_r2"/>
    <property type="match status" value="1"/>
</dbReference>
<dbReference type="PANTHER" id="PTHR43133:SF25">
    <property type="entry name" value="RNA POLYMERASE SIGMA FACTOR RFAY-RELATED"/>
    <property type="match status" value="1"/>
</dbReference>
<dbReference type="EMBL" id="CP002047">
    <property type="protein sequence ID" value="ADI07813.1"/>
    <property type="molecule type" value="Genomic_DNA"/>
</dbReference>
<gene>
    <name evidence="7" type="primary">sig22</name>
    <name evidence="7" type="ordered locus">SBI_04693</name>
</gene>
<dbReference type="InterPro" id="IPR007627">
    <property type="entry name" value="RNA_pol_sigma70_r2"/>
</dbReference>
<evidence type="ECO:0000256" key="3">
    <source>
        <dbReference type="ARBA" id="ARBA00023082"/>
    </source>
</evidence>
<accession>D7BZ77</accession>
<name>D7BZ77_STRBB</name>
<dbReference type="GO" id="GO:0016987">
    <property type="term" value="F:sigma factor activity"/>
    <property type="evidence" value="ECO:0007669"/>
    <property type="project" value="UniProtKB-KW"/>
</dbReference>
<dbReference type="NCBIfam" id="TIGR02937">
    <property type="entry name" value="sigma70-ECF"/>
    <property type="match status" value="1"/>
</dbReference>
<dbReference type="RefSeq" id="WP_014177283.1">
    <property type="nucleotide sequence ID" value="NC_016582.1"/>
</dbReference>
<evidence type="ECO:0000256" key="2">
    <source>
        <dbReference type="ARBA" id="ARBA00023015"/>
    </source>
</evidence>
<dbReference type="Proteomes" id="UP000000377">
    <property type="component" value="Chromosome"/>
</dbReference>
<dbReference type="PATRIC" id="fig|749414.3.peg.4852"/>
<dbReference type="HOGENOM" id="CLU_047691_9_2_11"/>
<dbReference type="Gene3D" id="1.10.1740.10">
    <property type="match status" value="1"/>
</dbReference>
<dbReference type="InterPro" id="IPR013249">
    <property type="entry name" value="RNA_pol_sigma70_r4_t2"/>
</dbReference>
<dbReference type="STRING" id="749414.SBI_04693"/>
<keyword evidence="4" id="KW-0804">Transcription</keyword>
<dbReference type="InterPro" id="IPR036388">
    <property type="entry name" value="WH-like_DNA-bd_sf"/>
</dbReference>
<dbReference type="Gene3D" id="1.10.10.10">
    <property type="entry name" value="Winged helix-like DNA-binding domain superfamily/Winged helix DNA-binding domain"/>
    <property type="match status" value="1"/>
</dbReference>
<dbReference type="GO" id="GO:0003677">
    <property type="term" value="F:DNA binding"/>
    <property type="evidence" value="ECO:0007669"/>
    <property type="project" value="InterPro"/>
</dbReference>
<evidence type="ECO:0000313" key="8">
    <source>
        <dbReference type="Proteomes" id="UP000000377"/>
    </source>
</evidence>
<keyword evidence="8" id="KW-1185">Reference proteome</keyword>
<dbReference type="SUPFAM" id="SSF88659">
    <property type="entry name" value="Sigma3 and sigma4 domains of RNA polymerase sigma factors"/>
    <property type="match status" value="1"/>
</dbReference>
<proteinExistence type="inferred from homology"/>
<feature type="domain" description="RNA polymerase sigma-70 region 2" evidence="5">
    <location>
        <begin position="13"/>
        <end position="77"/>
    </location>
</feature>
<evidence type="ECO:0000259" key="5">
    <source>
        <dbReference type="Pfam" id="PF04542"/>
    </source>
</evidence>
<feature type="domain" description="RNA polymerase sigma factor 70 region 4 type 2" evidence="6">
    <location>
        <begin position="105"/>
        <end position="157"/>
    </location>
</feature>
<dbReference type="AlphaFoldDB" id="D7BZ77"/>
<organism evidence="7 8">
    <name type="scientific">Streptomyces bingchenggensis (strain BCW-1)</name>
    <dbReference type="NCBI Taxonomy" id="749414"/>
    <lineage>
        <taxon>Bacteria</taxon>
        <taxon>Bacillati</taxon>
        <taxon>Actinomycetota</taxon>
        <taxon>Actinomycetes</taxon>
        <taxon>Kitasatosporales</taxon>
        <taxon>Streptomycetaceae</taxon>
        <taxon>Streptomyces</taxon>
    </lineage>
</organism>
<keyword evidence="3" id="KW-0731">Sigma factor</keyword>
<evidence type="ECO:0000256" key="4">
    <source>
        <dbReference type="ARBA" id="ARBA00023163"/>
    </source>
</evidence>
<evidence type="ECO:0000256" key="1">
    <source>
        <dbReference type="ARBA" id="ARBA00010641"/>
    </source>
</evidence>
<sequence>MDETGDEGRFTAMYDACRQRVWAYAAARAGQQAADEAVSETFAVAWRRIRDVPEPPLPWLLGVARNVLRDSTRANRRWESSATRLPPGWTDPAEEDVAVLVTERMTLLHALATLHEDDRDLLILTAWQGLDQRDAAQVLGCAPTTLRVRLHRARKRLVRTLDNVVNEARDVTSTGETAGSSWPHPTAHRPHVRIAGEEVR</sequence>
<dbReference type="CDD" id="cd06171">
    <property type="entry name" value="Sigma70_r4"/>
    <property type="match status" value="1"/>
</dbReference>
<dbReference type="KEGG" id="sbh:SBI_04693"/>
<comment type="similarity">
    <text evidence="1">Belongs to the sigma-70 factor family. ECF subfamily.</text>
</comment>
<protein>
    <submittedName>
        <fullName evidence="7">RNA polymerase ECF-subfamily sigma factor</fullName>
    </submittedName>
</protein>
<dbReference type="InterPro" id="IPR014284">
    <property type="entry name" value="RNA_pol_sigma-70_dom"/>
</dbReference>
<dbReference type="GO" id="GO:0006352">
    <property type="term" value="P:DNA-templated transcription initiation"/>
    <property type="evidence" value="ECO:0007669"/>
    <property type="project" value="InterPro"/>
</dbReference>
<dbReference type="PANTHER" id="PTHR43133">
    <property type="entry name" value="RNA POLYMERASE ECF-TYPE SIGMA FACTO"/>
    <property type="match status" value="1"/>
</dbReference>